<feature type="domain" description="Thiolase-like protein type 1 additional C-terminal" evidence="4">
    <location>
        <begin position="423"/>
        <end position="492"/>
    </location>
</feature>
<name>A0ABW6NNI8_9NOCA</name>
<evidence type="ECO:0000313" key="5">
    <source>
        <dbReference type="EMBL" id="MFF0456720.1"/>
    </source>
</evidence>
<comment type="caution">
    <text evidence="5">The sequence shown here is derived from an EMBL/GenBank/DDBJ whole genome shotgun (WGS) entry which is preliminary data.</text>
</comment>
<dbReference type="SUPFAM" id="SSF53901">
    <property type="entry name" value="Thiolase-like"/>
    <property type="match status" value="2"/>
</dbReference>
<dbReference type="Pfam" id="PF18313">
    <property type="entry name" value="TLP1_add_C"/>
    <property type="match status" value="1"/>
</dbReference>
<keyword evidence="3" id="KW-0012">Acyltransferase</keyword>
<dbReference type="NCBIfam" id="NF006105">
    <property type="entry name" value="PRK08257.1-4"/>
    <property type="match status" value="1"/>
</dbReference>
<evidence type="ECO:0000259" key="4">
    <source>
        <dbReference type="Pfam" id="PF18313"/>
    </source>
</evidence>
<dbReference type="EMBL" id="JBIALX010000011">
    <property type="protein sequence ID" value="MFF0456720.1"/>
    <property type="molecule type" value="Genomic_DNA"/>
</dbReference>
<reference evidence="5 6" key="1">
    <citation type="submission" date="2024-10" db="EMBL/GenBank/DDBJ databases">
        <title>The Natural Products Discovery Center: Release of the First 8490 Sequenced Strains for Exploring Actinobacteria Biosynthetic Diversity.</title>
        <authorList>
            <person name="Kalkreuter E."/>
            <person name="Kautsar S.A."/>
            <person name="Yang D."/>
            <person name="Bader C.D."/>
            <person name="Teijaro C.N."/>
            <person name="Fluegel L."/>
            <person name="Davis C.M."/>
            <person name="Simpson J.R."/>
            <person name="Lauterbach L."/>
            <person name="Steele A.D."/>
            <person name="Gui C."/>
            <person name="Meng S."/>
            <person name="Li G."/>
            <person name="Viehrig K."/>
            <person name="Ye F."/>
            <person name="Su P."/>
            <person name="Kiefer A.F."/>
            <person name="Nichols A."/>
            <person name="Cepeda A.J."/>
            <person name="Yan W."/>
            <person name="Fan B."/>
            <person name="Jiang Y."/>
            <person name="Adhikari A."/>
            <person name="Zheng C.-J."/>
            <person name="Schuster L."/>
            <person name="Cowan T.M."/>
            <person name="Smanski M.J."/>
            <person name="Chevrette M.G."/>
            <person name="De Carvalho L.P.S."/>
            <person name="Shen B."/>
        </authorList>
    </citation>
    <scope>NUCLEOTIDE SEQUENCE [LARGE SCALE GENOMIC DNA]</scope>
    <source>
        <strain evidence="5 6">NPDC004550</strain>
    </source>
</reference>
<protein>
    <submittedName>
        <fullName evidence="5">Acetyl-CoA acetyltransferase</fullName>
    </submittedName>
</protein>
<dbReference type="Gene3D" id="2.40.50.840">
    <property type="match status" value="1"/>
</dbReference>
<evidence type="ECO:0000256" key="2">
    <source>
        <dbReference type="ARBA" id="ARBA00022679"/>
    </source>
</evidence>
<dbReference type="InterPro" id="IPR016039">
    <property type="entry name" value="Thiolase-like"/>
</dbReference>
<dbReference type="Gene3D" id="3.40.47.10">
    <property type="match status" value="1"/>
</dbReference>
<sequence>MMVDSRTPVVVGVGQAIDRIDSSEYRQMSSVDLAAAAARAALEDTDVRYAEVAASVQLIAGVRQFEISAPVRAPLGRADNYPRSVARRLGIDPARAVLEVVGGQGPQHLLTEFAADIAAGRLESVLITGSDAISTERHYAGRDDKPDFTETVGGRLEDRGFGYESFVDDNLIAHAVMGAPTQYGLLENARRARVGATPQQYRLQMGKLLAPFTSVAAKNPLAAAPIERSAEELATVTEANRMICDPFPRLMVARDLVNLGAAAVVMSLGKARELGVPDDKLVYLRGHADLEEQTLLARPDLGAAPTAWTAAREALRVAGIGFDDLATLDLYSCFPVAVFNFCDGTGLATDDPRGLTVTGGLPFFGGPGNNYSMHAIAETVARMRDQPGAFGLVGANGGIMSKYSVGVYSTTPAPWVPDRSAQLQRAVATAPQVPSRARADGPARIETYTVRHAFEPRTGLVVGRLHADNSRFLAIMAPESLAAVDDPIGRDIIVTSSEKGNTAVMVP</sequence>
<dbReference type="InterPro" id="IPR040771">
    <property type="entry name" value="TLP1_add_C"/>
</dbReference>
<dbReference type="PANTHER" id="PTHR18919">
    <property type="entry name" value="ACETYL-COA C-ACYLTRANSFERASE"/>
    <property type="match status" value="1"/>
</dbReference>
<accession>A0ABW6NNI8</accession>
<dbReference type="RefSeq" id="WP_387253595.1">
    <property type="nucleotide sequence ID" value="NZ_JBIALX010000011.1"/>
</dbReference>
<evidence type="ECO:0000313" key="6">
    <source>
        <dbReference type="Proteomes" id="UP001601521"/>
    </source>
</evidence>
<keyword evidence="6" id="KW-1185">Reference proteome</keyword>
<keyword evidence="2" id="KW-0808">Transferase</keyword>
<evidence type="ECO:0000256" key="1">
    <source>
        <dbReference type="ARBA" id="ARBA00010982"/>
    </source>
</evidence>
<comment type="similarity">
    <text evidence="1">Belongs to the thiolase-like superfamily. Thiolase family.</text>
</comment>
<proteinExistence type="inferred from homology"/>
<gene>
    <name evidence="5" type="ORF">ACFYTH_25445</name>
</gene>
<dbReference type="PANTHER" id="PTHR18919:SF139">
    <property type="entry name" value="THIOLASE-LIKE PROTEIN TYPE 1 ADDITIONAL C-TERMINAL DOMAIN-CONTAINING PROTEIN"/>
    <property type="match status" value="1"/>
</dbReference>
<organism evidence="5 6">
    <name type="scientific">Nocardia africana</name>
    <dbReference type="NCBI Taxonomy" id="134964"/>
    <lineage>
        <taxon>Bacteria</taxon>
        <taxon>Bacillati</taxon>
        <taxon>Actinomycetota</taxon>
        <taxon>Actinomycetes</taxon>
        <taxon>Mycobacteriales</taxon>
        <taxon>Nocardiaceae</taxon>
        <taxon>Nocardia</taxon>
    </lineage>
</organism>
<dbReference type="Proteomes" id="UP001601521">
    <property type="component" value="Unassembled WGS sequence"/>
</dbReference>
<evidence type="ECO:0000256" key="3">
    <source>
        <dbReference type="ARBA" id="ARBA00023315"/>
    </source>
</evidence>